<evidence type="ECO:0000313" key="4">
    <source>
        <dbReference type="Proteomes" id="UP000030185"/>
    </source>
</evidence>
<protein>
    <submittedName>
        <fullName evidence="3">Uncharacterized protein</fullName>
    </submittedName>
</protein>
<comment type="caution">
    <text evidence="3">The sequence shown here is derived from an EMBL/GenBank/DDBJ whole genome shotgun (WGS) entry which is preliminary data.</text>
</comment>
<name>A0A098LA56_9BACT</name>
<feature type="region of interest" description="Disordered" evidence="1">
    <location>
        <begin position="207"/>
        <end position="236"/>
    </location>
</feature>
<keyword evidence="2" id="KW-0812">Transmembrane</keyword>
<dbReference type="OrthoDB" id="663559at2"/>
<keyword evidence="2" id="KW-0472">Membrane</keyword>
<dbReference type="STRING" id="153721.MYP_444"/>
<evidence type="ECO:0000256" key="2">
    <source>
        <dbReference type="SAM" id="Phobius"/>
    </source>
</evidence>
<dbReference type="AlphaFoldDB" id="A0A098LA56"/>
<evidence type="ECO:0000256" key="1">
    <source>
        <dbReference type="SAM" id="MobiDB-lite"/>
    </source>
</evidence>
<organism evidence="3 4">
    <name type="scientific">Sporocytophaga myxococcoides</name>
    <dbReference type="NCBI Taxonomy" id="153721"/>
    <lineage>
        <taxon>Bacteria</taxon>
        <taxon>Pseudomonadati</taxon>
        <taxon>Bacteroidota</taxon>
        <taxon>Cytophagia</taxon>
        <taxon>Cytophagales</taxon>
        <taxon>Cytophagaceae</taxon>
        <taxon>Sporocytophaga</taxon>
    </lineage>
</organism>
<keyword evidence="4" id="KW-1185">Reference proteome</keyword>
<feature type="compositionally biased region" description="Basic residues" evidence="1">
    <location>
        <begin position="218"/>
        <end position="231"/>
    </location>
</feature>
<accession>A0A098LA56</accession>
<reference evidence="3 4" key="1">
    <citation type="submission" date="2014-09" db="EMBL/GenBank/DDBJ databases">
        <title>Sporocytophaga myxococcoides PG-01 genome sequencing.</title>
        <authorList>
            <person name="Liu L."/>
            <person name="Gao P.J."/>
            <person name="Chen G.J."/>
            <person name="Wang L.S."/>
        </authorList>
    </citation>
    <scope>NUCLEOTIDE SEQUENCE [LARGE SCALE GENOMIC DNA]</scope>
    <source>
        <strain evidence="3 4">PG-01</strain>
    </source>
</reference>
<gene>
    <name evidence="3" type="ORF">MYP_444</name>
</gene>
<dbReference type="EMBL" id="BBLT01000001">
    <property type="protein sequence ID" value="GAL83218.1"/>
    <property type="molecule type" value="Genomic_DNA"/>
</dbReference>
<proteinExistence type="predicted"/>
<sequence>MRTIDQSNYEEWIFEYYEGTLTAEEEVQVLDFVQRDSIYMEEFEAFSKTYLREPLPDKLSIESSLLRKGSYFNINYSIASFLFIIVSGLFFIKTSEEQSEVINASKELIVQEEYQEKEVVIKSSSIPKHKSIIPQLSRKERTEQSYMHNQNLYTDTGNTFIPSIDNEAHKANNDVIKIDYDSLPAEQPVIIKTERASVGTTKTIVKKTRQEKKEERRKQKQIARFKEKQRRNKEAQQLMKGNMPYVVPLDPNTF</sequence>
<dbReference type="RefSeq" id="WP_045457770.1">
    <property type="nucleotide sequence ID" value="NZ_BBLT01000001.1"/>
</dbReference>
<feature type="transmembrane region" description="Helical" evidence="2">
    <location>
        <begin position="74"/>
        <end position="92"/>
    </location>
</feature>
<dbReference type="Proteomes" id="UP000030185">
    <property type="component" value="Unassembled WGS sequence"/>
</dbReference>
<keyword evidence="2" id="KW-1133">Transmembrane helix</keyword>
<evidence type="ECO:0000313" key="3">
    <source>
        <dbReference type="EMBL" id="GAL83218.1"/>
    </source>
</evidence>